<proteinExistence type="predicted"/>
<evidence type="ECO:0000313" key="3">
    <source>
        <dbReference type="EMBL" id="EDP45330.1"/>
    </source>
</evidence>
<dbReference type="InParanoid" id="A8PSU7"/>
<keyword evidence="4" id="KW-1185">Reference proteome</keyword>
<feature type="compositionally biased region" description="Polar residues" evidence="1">
    <location>
        <begin position="44"/>
        <end position="62"/>
    </location>
</feature>
<dbReference type="VEuPathDB" id="FungiDB:MGL_0319"/>
<dbReference type="RefSeq" id="XP_001732544.1">
    <property type="nucleotide sequence ID" value="XM_001732492.1"/>
</dbReference>
<name>A8PSU7_MALGO</name>
<dbReference type="GeneID" id="5856850"/>
<dbReference type="InterPro" id="IPR039793">
    <property type="entry name" value="UROS/Hem4"/>
</dbReference>
<feature type="domain" description="Tetrapyrrole biosynthesis uroporphyrinogen III synthase" evidence="2">
    <location>
        <begin position="120"/>
        <end position="314"/>
    </location>
</feature>
<dbReference type="GO" id="GO:0005829">
    <property type="term" value="C:cytosol"/>
    <property type="evidence" value="ECO:0007669"/>
    <property type="project" value="TreeGrafter"/>
</dbReference>
<dbReference type="GO" id="GO:0004852">
    <property type="term" value="F:uroporphyrinogen-III synthase activity"/>
    <property type="evidence" value="ECO:0007669"/>
    <property type="project" value="InterPro"/>
</dbReference>
<dbReference type="Gene3D" id="3.40.50.10090">
    <property type="match status" value="2"/>
</dbReference>
<comment type="caution">
    <text evidence="3">The sequence shown here is derived from an EMBL/GenBank/DDBJ whole genome shotgun (WGS) entry which is preliminary data.</text>
</comment>
<reference evidence="3 4" key="1">
    <citation type="journal article" date="2007" name="Proc. Natl. Acad. Sci. U.S.A.">
        <title>Dandruff-associated Malassezia genomes reveal convergent and divergent virulence traits shared with plant and human fungal pathogens.</title>
        <authorList>
            <person name="Xu J."/>
            <person name="Saunders C.W."/>
            <person name="Hu P."/>
            <person name="Grant R.A."/>
            <person name="Boekhout T."/>
            <person name="Kuramae E.E."/>
            <person name="Kronstad J.W."/>
            <person name="Deangelis Y.M."/>
            <person name="Reeder N.L."/>
            <person name="Johnstone K.R."/>
            <person name="Leland M."/>
            <person name="Fieno A.M."/>
            <person name="Begley W.M."/>
            <person name="Sun Y."/>
            <person name="Lacey M.P."/>
            <person name="Chaudhary T."/>
            <person name="Keough T."/>
            <person name="Chu L."/>
            <person name="Sears R."/>
            <person name="Yuan B."/>
            <person name="Dawson T.L.Jr."/>
        </authorList>
    </citation>
    <scope>NUCLEOTIDE SEQUENCE [LARGE SCALE GENOMIC DNA]</scope>
    <source>
        <strain evidence="4">ATCC MYA-4612 / CBS 7966</strain>
    </source>
</reference>
<feature type="compositionally biased region" description="Basic and acidic residues" evidence="1">
    <location>
        <begin position="76"/>
        <end position="87"/>
    </location>
</feature>
<dbReference type="GO" id="GO:0006782">
    <property type="term" value="P:protoporphyrinogen IX biosynthetic process"/>
    <property type="evidence" value="ECO:0007669"/>
    <property type="project" value="UniProtKB-UniPathway"/>
</dbReference>
<dbReference type="InterPro" id="IPR003754">
    <property type="entry name" value="4pyrrol_synth_uPrphyn_synth"/>
</dbReference>
<dbReference type="InterPro" id="IPR036108">
    <property type="entry name" value="4pyrrol_syn_uPrphyn_synt_sf"/>
</dbReference>
<dbReference type="Proteomes" id="UP000008837">
    <property type="component" value="Unassembled WGS sequence"/>
</dbReference>
<gene>
    <name evidence="3" type="ORF">MGL_0319</name>
</gene>
<dbReference type="EMBL" id="AAYY01000001">
    <property type="protein sequence ID" value="EDP45330.1"/>
    <property type="molecule type" value="Genomic_DNA"/>
</dbReference>
<evidence type="ECO:0000313" key="4">
    <source>
        <dbReference type="Proteomes" id="UP000008837"/>
    </source>
</evidence>
<accession>A8PSU7</accession>
<dbReference type="PANTHER" id="PTHR12390:SF0">
    <property type="entry name" value="UROPORPHYRINOGEN-III SYNTHASE"/>
    <property type="match status" value="1"/>
</dbReference>
<dbReference type="GO" id="GO:0006780">
    <property type="term" value="P:uroporphyrinogen III biosynthetic process"/>
    <property type="evidence" value="ECO:0007669"/>
    <property type="project" value="InterPro"/>
</dbReference>
<evidence type="ECO:0000259" key="2">
    <source>
        <dbReference type="Pfam" id="PF02602"/>
    </source>
</evidence>
<dbReference type="AlphaFoldDB" id="A8PSU7"/>
<sequence length="435" mass="48371">MPHRSKPVSVLLLRQPVSVLQGTDPYHDTFGPFCLPSFELSALDTRSSTPGSPRSEPQQQSAWGDICYRTASGNEKGLDNSAKEELNSARTGPESTSKHDYLMTHHMYSTESNQREFCITSFPILTHQTVHINELEGIIHRVHERSTSFDGIVLPSQRAAQAYHDTCIRVYQQMASQGNHNNLSNTSSAWSSMPFYVVGPATAKYVREMAVPAAFKPSHVRGEQAGNAESLARDVILKDIHTLGKPCEFLYLVGDKRSSSLLDTLRAHHAPAALHELLVYETSKHPRFEANCALLERDLPEHMSTASSSRPSSFSSQLRREGLVMTGYEPVAAEHELETDLWLRPPIQSMESFQPPQPAQPNWIVFFSPSGGNYALPELTQRRWIVPFERETGSKVACIGATTAQWVRQNLGFEPHAIAARPTPDALRSCITATI</sequence>
<dbReference type="STRING" id="425265.A8PSU7"/>
<dbReference type="UniPathway" id="UPA00251">
    <property type="reaction ID" value="UER00320"/>
</dbReference>
<dbReference type="OrthoDB" id="5595751at2759"/>
<organism evidence="3 4">
    <name type="scientific">Malassezia globosa (strain ATCC MYA-4612 / CBS 7966)</name>
    <name type="common">Dandruff-associated fungus</name>
    <dbReference type="NCBI Taxonomy" id="425265"/>
    <lineage>
        <taxon>Eukaryota</taxon>
        <taxon>Fungi</taxon>
        <taxon>Dikarya</taxon>
        <taxon>Basidiomycota</taxon>
        <taxon>Ustilaginomycotina</taxon>
        <taxon>Malasseziomycetes</taxon>
        <taxon>Malasseziales</taxon>
        <taxon>Malasseziaceae</taxon>
        <taxon>Malassezia</taxon>
    </lineage>
</organism>
<dbReference type="Pfam" id="PF02602">
    <property type="entry name" value="HEM4"/>
    <property type="match status" value="1"/>
</dbReference>
<dbReference type="OMA" id="RIARPDW"/>
<dbReference type="PANTHER" id="PTHR12390">
    <property type="entry name" value="UROPORPHYRINOGEN III SYNTHASE"/>
    <property type="match status" value="1"/>
</dbReference>
<dbReference type="KEGG" id="mgl:MGL_0319"/>
<evidence type="ECO:0000256" key="1">
    <source>
        <dbReference type="SAM" id="MobiDB-lite"/>
    </source>
</evidence>
<feature type="region of interest" description="Disordered" evidence="1">
    <location>
        <begin position="44"/>
        <end position="63"/>
    </location>
</feature>
<feature type="region of interest" description="Disordered" evidence="1">
    <location>
        <begin position="74"/>
        <end position="98"/>
    </location>
</feature>
<protein>
    <recommendedName>
        <fullName evidence="2">Tetrapyrrole biosynthesis uroporphyrinogen III synthase domain-containing protein</fullName>
    </recommendedName>
</protein>
<dbReference type="CDD" id="cd06578">
    <property type="entry name" value="HemD"/>
    <property type="match status" value="1"/>
</dbReference>
<dbReference type="SUPFAM" id="SSF69618">
    <property type="entry name" value="HemD-like"/>
    <property type="match status" value="1"/>
</dbReference>